<organism evidence="2 3">
    <name type="scientific">Phycisphaera mikurensis (strain NBRC 102666 / KCTC 22515 / FYK2301M01)</name>
    <dbReference type="NCBI Taxonomy" id="1142394"/>
    <lineage>
        <taxon>Bacteria</taxon>
        <taxon>Pseudomonadati</taxon>
        <taxon>Planctomycetota</taxon>
        <taxon>Phycisphaerae</taxon>
        <taxon>Phycisphaerales</taxon>
        <taxon>Phycisphaeraceae</taxon>
        <taxon>Phycisphaera</taxon>
    </lineage>
</organism>
<dbReference type="HOGENOM" id="CLU_645367_0_0_0"/>
<gene>
    <name evidence="2" type="ordered locus">PSMK_08970</name>
</gene>
<dbReference type="InterPro" id="IPR054491">
    <property type="entry name" value="MGH1-like_GH"/>
</dbReference>
<keyword evidence="2" id="KW-0378">Hydrolase</keyword>
<dbReference type="RefSeq" id="WP_014436276.1">
    <property type="nucleotide sequence ID" value="NC_017080.1"/>
</dbReference>
<dbReference type="STRING" id="1142394.PSMK_08970"/>
<dbReference type="eggNOG" id="COG1626">
    <property type="taxonomic scope" value="Bacteria"/>
</dbReference>
<dbReference type="PANTHER" id="PTHR23403:SF1">
    <property type="entry name" value="TREHALASE"/>
    <property type="match status" value="1"/>
</dbReference>
<accession>I0ICR8</accession>
<dbReference type="KEGG" id="phm:PSMK_08970"/>
<dbReference type="InterPro" id="IPR001661">
    <property type="entry name" value="Glyco_hydro_37"/>
</dbReference>
<proteinExistence type="predicted"/>
<dbReference type="GO" id="GO:0004555">
    <property type="term" value="F:alpha,alpha-trehalase activity"/>
    <property type="evidence" value="ECO:0007669"/>
    <property type="project" value="InterPro"/>
</dbReference>
<dbReference type="AlphaFoldDB" id="I0ICR8"/>
<feature type="domain" description="Mannosylglycerate hydrolase MGH1-like glycoside hydrolase" evidence="1">
    <location>
        <begin position="60"/>
        <end position="373"/>
    </location>
</feature>
<protein>
    <submittedName>
        <fullName evidence="2">Putative glycoside hydrolase</fullName>
        <ecNumber evidence="2">3.2.1.-</ecNumber>
    </submittedName>
</protein>
<sequence>MTALDTVHEKLAPLLPGHDPARRLAGRLEELHHHLHTRAVRSFDSRRDLLNGYSYDVFYDWDAYFENCYLSHLHEPRFCRSTTEAFLDQQLENGFVSRSLGLPRLRQHFKPFLAQMVWLGVRQGVDPNWLRGRYWERLVKYVDHWVWFRDHDRNGLSVWDSADHSGMDNQNRRAGEYHSDTVEGVDLNVYIAREHDALALLADRLGEAGEAEIFRAAATERRRLINELLWDEEAGFYLDRHERTQALQRVFTVAGFLPLWDGTATPERAGRLVREHLTDPERFWLPHPVATWSKQEPDHYQMRRGHECTWLGATWVPTNYMVFHGLRRYGFDDVAEDLAYRTCAMALNEATTREFYNAETGAGQGLDPFWGWSALAYAMPLEFETQTDPTALNADEPHRPLLTELVGLENPMVRPFVTPARPGNI</sequence>
<dbReference type="EMBL" id="AP012338">
    <property type="protein sequence ID" value="BAM03056.1"/>
    <property type="molecule type" value="Genomic_DNA"/>
</dbReference>
<evidence type="ECO:0000313" key="2">
    <source>
        <dbReference type="EMBL" id="BAM03056.1"/>
    </source>
</evidence>
<dbReference type="OrthoDB" id="9798687at2"/>
<dbReference type="Pfam" id="PF22422">
    <property type="entry name" value="MGH1-like_GH"/>
    <property type="match status" value="1"/>
</dbReference>
<reference evidence="2 3" key="1">
    <citation type="submission" date="2012-02" db="EMBL/GenBank/DDBJ databases">
        <title>Complete genome sequence of Phycisphaera mikurensis NBRC 102666.</title>
        <authorList>
            <person name="Ankai A."/>
            <person name="Hosoyama A."/>
            <person name="Terui Y."/>
            <person name="Sekine M."/>
            <person name="Fukai R."/>
            <person name="Kato Y."/>
            <person name="Nakamura S."/>
            <person name="Yamada-Narita S."/>
            <person name="Kawakoshi A."/>
            <person name="Fukunaga Y."/>
            <person name="Yamazaki S."/>
            <person name="Fujita N."/>
        </authorList>
    </citation>
    <scope>NUCLEOTIDE SEQUENCE [LARGE SCALE GENOMIC DNA]</scope>
    <source>
        <strain evidence="3">NBRC 102666 / KCTC 22515 / FYK2301M01</strain>
    </source>
</reference>
<evidence type="ECO:0000313" key="3">
    <source>
        <dbReference type="Proteomes" id="UP000007881"/>
    </source>
</evidence>
<evidence type="ECO:0000259" key="1">
    <source>
        <dbReference type="Pfam" id="PF22422"/>
    </source>
</evidence>
<dbReference type="InterPro" id="IPR008928">
    <property type="entry name" value="6-hairpin_glycosidase_sf"/>
</dbReference>
<dbReference type="GO" id="GO:0005993">
    <property type="term" value="P:trehalose catabolic process"/>
    <property type="evidence" value="ECO:0007669"/>
    <property type="project" value="TreeGrafter"/>
</dbReference>
<dbReference type="Proteomes" id="UP000007881">
    <property type="component" value="Chromosome"/>
</dbReference>
<dbReference type="InterPro" id="IPR012341">
    <property type="entry name" value="6hp_glycosidase-like_sf"/>
</dbReference>
<name>I0ICR8_PHYMF</name>
<dbReference type="EC" id="3.2.1.-" evidence="2"/>
<dbReference type="PANTHER" id="PTHR23403">
    <property type="entry name" value="TREHALASE"/>
    <property type="match status" value="1"/>
</dbReference>
<dbReference type="Gene3D" id="1.50.10.10">
    <property type="match status" value="1"/>
</dbReference>
<keyword evidence="3" id="KW-1185">Reference proteome</keyword>
<keyword evidence="2" id="KW-0326">Glycosidase</keyword>
<dbReference type="SUPFAM" id="SSF48208">
    <property type="entry name" value="Six-hairpin glycosidases"/>
    <property type="match status" value="1"/>
</dbReference>